<evidence type="ECO:0000256" key="1">
    <source>
        <dbReference type="SAM" id="SignalP"/>
    </source>
</evidence>
<dbReference type="NCBIfam" id="NF041022">
    <property type="entry name" value="rodlin_AB"/>
    <property type="match status" value="1"/>
</dbReference>
<evidence type="ECO:0008006" key="4">
    <source>
        <dbReference type="Google" id="ProtNLM"/>
    </source>
</evidence>
<feature type="chain" id="PRO_5038406852" description="RdlA protein" evidence="1">
    <location>
        <begin position="29"/>
        <end position="131"/>
    </location>
</feature>
<dbReference type="InterPro" id="IPR047736">
    <property type="entry name" value="RdlA/B-like"/>
</dbReference>
<dbReference type="RefSeq" id="WP_184910933.1">
    <property type="nucleotide sequence ID" value="NZ_JACHMS010000001.1"/>
</dbReference>
<accession>A0A7W7DQW4</accession>
<comment type="caution">
    <text evidence="2">The sequence shown here is derived from an EMBL/GenBank/DDBJ whole genome shotgun (WGS) entry which is preliminary data.</text>
</comment>
<sequence>MIKKVIATAAIAASVMGASAAAAPQALAIGDDSGPTAVNGNGAMQSFGNSSTYGNMSPQMALIQGSFNKPCIAVNDLPIGVGALIGIPIQDIPILSDHQQQQCAENSTNAKRDGALAHLLEDVSVLSANGE</sequence>
<dbReference type="GeneID" id="95796960"/>
<proteinExistence type="predicted"/>
<gene>
    <name evidence="2" type="ORF">BJ965_004984</name>
</gene>
<evidence type="ECO:0000313" key="2">
    <source>
        <dbReference type="EMBL" id="MBB4715102.1"/>
    </source>
</evidence>
<keyword evidence="3" id="KW-1185">Reference proteome</keyword>
<keyword evidence="1" id="KW-0732">Signal</keyword>
<dbReference type="Pfam" id="PF25848">
    <property type="entry name" value="Rodlin"/>
    <property type="match status" value="1"/>
</dbReference>
<organism evidence="2 3">
    <name type="scientific">Streptomyces luteogriseus</name>
    <dbReference type="NCBI Taxonomy" id="68233"/>
    <lineage>
        <taxon>Bacteria</taxon>
        <taxon>Bacillati</taxon>
        <taxon>Actinomycetota</taxon>
        <taxon>Actinomycetes</taxon>
        <taxon>Kitasatosporales</taxon>
        <taxon>Streptomycetaceae</taxon>
        <taxon>Streptomyces</taxon>
    </lineage>
</organism>
<name>A0A7W7DQW4_9ACTN</name>
<dbReference type="AlphaFoldDB" id="A0A7W7DQW4"/>
<feature type="signal peptide" evidence="1">
    <location>
        <begin position="1"/>
        <end position="28"/>
    </location>
</feature>
<evidence type="ECO:0000313" key="3">
    <source>
        <dbReference type="Proteomes" id="UP000565089"/>
    </source>
</evidence>
<reference evidence="2 3" key="1">
    <citation type="submission" date="2020-08" db="EMBL/GenBank/DDBJ databases">
        <title>Sequencing the genomes of 1000 actinobacteria strains.</title>
        <authorList>
            <person name="Klenk H.-P."/>
        </authorList>
    </citation>
    <scope>NUCLEOTIDE SEQUENCE [LARGE SCALE GENOMIC DNA]</scope>
    <source>
        <strain evidence="2 3">DSM 40483</strain>
    </source>
</reference>
<dbReference type="EMBL" id="JACHMS010000001">
    <property type="protein sequence ID" value="MBB4715102.1"/>
    <property type="molecule type" value="Genomic_DNA"/>
</dbReference>
<protein>
    <recommendedName>
        <fullName evidence="4">RdlA protein</fullName>
    </recommendedName>
</protein>
<dbReference type="Proteomes" id="UP000565089">
    <property type="component" value="Unassembled WGS sequence"/>
</dbReference>